<accession>A0AAX3EKC0</accession>
<name>A0AAX3EKC0_PAEUR</name>
<keyword evidence="2" id="KW-1185">Reference proteome</keyword>
<organism evidence="1 2">
    <name type="scientific">Paenarthrobacter ureafaciens</name>
    <dbReference type="NCBI Taxonomy" id="37931"/>
    <lineage>
        <taxon>Bacteria</taxon>
        <taxon>Bacillati</taxon>
        <taxon>Actinomycetota</taxon>
        <taxon>Actinomycetes</taxon>
        <taxon>Micrococcales</taxon>
        <taxon>Micrococcaceae</taxon>
        <taxon>Paenarthrobacter</taxon>
    </lineage>
</organism>
<reference evidence="1" key="1">
    <citation type="submission" date="2022-07" db="EMBL/GenBank/DDBJ databases">
        <authorList>
            <person name="Wu T."/>
        </authorList>
    </citation>
    <scope>NUCLEOTIDE SEQUENCE</scope>
    <source>
        <strain evidence="1">SD-1</strain>
    </source>
</reference>
<dbReference type="Proteomes" id="UP001163293">
    <property type="component" value="Chromosome"/>
</dbReference>
<dbReference type="RefSeq" id="WP_168529652.1">
    <property type="nucleotide sequence ID" value="NZ_CP043010.1"/>
</dbReference>
<protein>
    <submittedName>
        <fullName evidence="1">Uncharacterized protein</fullName>
    </submittedName>
</protein>
<dbReference type="EMBL" id="CP101185">
    <property type="protein sequence ID" value="UYV98423.1"/>
    <property type="molecule type" value="Genomic_DNA"/>
</dbReference>
<sequence>MANLYDGTYRSADETKYAEHDNALLDAQIALLKQVKSTSSPTVAAKYAEAYALISGKTVLPPVEVKQA</sequence>
<evidence type="ECO:0000313" key="1">
    <source>
        <dbReference type="EMBL" id="UYV98423.1"/>
    </source>
</evidence>
<dbReference type="AlphaFoldDB" id="A0AAX3EKC0"/>
<gene>
    <name evidence="1" type="ORF">NL394_04125</name>
</gene>
<evidence type="ECO:0000313" key="2">
    <source>
        <dbReference type="Proteomes" id="UP001163293"/>
    </source>
</evidence>
<proteinExistence type="predicted"/>